<dbReference type="InterPro" id="IPR018228">
    <property type="entry name" value="DNase_TatD-rel_CS"/>
</dbReference>
<dbReference type="EMBL" id="SHBO01000009">
    <property type="protein sequence ID" value="RZO07805.1"/>
    <property type="molecule type" value="Genomic_DNA"/>
</dbReference>
<dbReference type="GO" id="GO:0016788">
    <property type="term" value="F:hydrolase activity, acting on ester bonds"/>
    <property type="evidence" value="ECO:0007669"/>
    <property type="project" value="InterPro"/>
</dbReference>
<dbReference type="Pfam" id="PF01026">
    <property type="entry name" value="TatD_DNase"/>
    <property type="match status" value="1"/>
</dbReference>
<evidence type="ECO:0000256" key="2">
    <source>
        <dbReference type="ARBA" id="ARBA00022722"/>
    </source>
</evidence>
<feature type="binding site" evidence="5">
    <location>
        <position position="207"/>
    </location>
    <ligand>
        <name>a divalent metal cation</name>
        <dbReference type="ChEBI" id="CHEBI:60240"/>
        <label>1</label>
    </ligand>
</feature>
<dbReference type="SUPFAM" id="SSF51556">
    <property type="entry name" value="Metallo-dependent hydrolases"/>
    <property type="match status" value="1"/>
</dbReference>
<dbReference type="GO" id="GO:0046872">
    <property type="term" value="F:metal ion binding"/>
    <property type="evidence" value="ECO:0007669"/>
    <property type="project" value="UniProtKB-KW"/>
</dbReference>
<evidence type="ECO:0000256" key="1">
    <source>
        <dbReference type="ARBA" id="ARBA00009275"/>
    </source>
</evidence>
<comment type="caution">
    <text evidence="6">The sequence shown here is derived from an EMBL/GenBank/DDBJ whole genome shotgun (WGS) entry which is preliminary data.</text>
</comment>
<dbReference type="CDD" id="cd01310">
    <property type="entry name" value="TatD_DNAse"/>
    <property type="match status" value="1"/>
</dbReference>
<dbReference type="InterPro" id="IPR001130">
    <property type="entry name" value="TatD-like"/>
</dbReference>
<evidence type="ECO:0000256" key="4">
    <source>
        <dbReference type="ARBA" id="ARBA00022801"/>
    </source>
</evidence>
<gene>
    <name evidence="6" type="ORF">EVB02_01360</name>
</gene>
<dbReference type="Proteomes" id="UP000318148">
    <property type="component" value="Unassembled WGS sequence"/>
</dbReference>
<feature type="binding site" evidence="5">
    <location>
        <position position="95"/>
    </location>
    <ligand>
        <name>a divalent metal cation</name>
        <dbReference type="ChEBI" id="CHEBI:60240"/>
        <label>1</label>
    </ligand>
</feature>
<dbReference type="GO" id="GO:0004518">
    <property type="term" value="F:nuclease activity"/>
    <property type="evidence" value="ECO:0007669"/>
    <property type="project" value="UniProtKB-KW"/>
</dbReference>
<organism evidence="6 7">
    <name type="scientific">SAR92 clade bacterium</name>
    <dbReference type="NCBI Taxonomy" id="2315479"/>
    <lineage>
        <taxon>Bacteria</taxon>
        <taxon>Pseudomonadati</taxon>
        <taxon>Pseudomonadota</taxon>
        <taxon>Gammaproteobacteria</taxon>
        <taxon>Cellvibrionales</taxon>
        <taxon>Porticoccaceae</taxon>
        <taxon>SAR92 clade</taxon>
    </lineage>
</organism>
<feature type="binding site" evidence="5">
    <location>
        <position position="131"/>
    </location>
    <ligand>
        <name>a divalent metal cation</name>
        <dbReference type="ChEBI" id="CHEBI:60240"/>
        <label>2</label>
    </ligand>
</feature>
<dbReference type="PANTHER" id="PTHR10060:SF15">
    <property type="entry name" value="DEOXYRIBONUCLEASE TATDN1"/>
    <property type="match status" value="1"/>
</dbReference>
<dbReference type="Gene3D" id="3.20.20.140">
    <property type="entry name" value="Metal-dependent hydrolases"/>
    <property type="match status" value="1"/>
</dbReference>
<comment type="similarity">
    <text evidence="1">Belongs to the metallo-dependent hydrolases superfamily. TatD-type hydrolase family.</text>
</comment>
<dbReference type="AlphaFoldDB" id="A0A520LN70"/>
<keyword evidence="2" id="KW-0540">Nuclease</keyword>
<accession>A0A520LN70</accession>
<evidence type="ECO:0000313" key="7">
    <source>
        <dbReference type="Proteomes" id="UP000318148"/>
    </source>
</evidence>
<protein>
    <submittedName>
        <fullName evidence="6">TatD family deoxyribonuclease</fullName>
    </submittedName>
</protein>
<dbReference type="InterPro" id="IPR050891">
    <property type="entry name" value="TatD-type_Hydrolase"/>
</dbReference>
<dbReference type="PROSITE" id="PS01090">
    <property type="entry name" value="TATD_2"/>
    <property type="match status" value="1"/>
</dbReference>
<keyword evidence="3 5" id="KW-0479">Metal-binding</keyword>
<evidence type="ECO:0000256" key="3">
    <source>
        <dbReference type="ARBA" id="ARBA00022723"/>
    </source>
</evidence>
<dbReference type="FunFam" id="3.20.20.140:FF:000005">
    <property type="entry name" value="TatD family hydrolase"/>
    <property type="match status" value="1"/>
</dbReference>
<keyword evidence="4" id="KW-0378">Hydrolase</keyword>
<reference evidence="6 7" key="1">
    <citation type="submission" date="2019-02" db="EMBL/GenBank/DDBJ databases">
        <title>Prokaryotic population dynamics and viral predation in marine succession experiment using metagenomics: the confinement effect.</title>
        <authorList>
            <person name="Haro-Moreno J.M."/>
            <person name="Rodriguez-Valera F."/>
            <person name="Lopez-Perez M."/>
        </authorList>
    </citation>
    <scope>NUCLEOTIDE SEQUENCE [LARGE SCALE GENOMIC DNA]</scope>
    <source>
        <strain evidence="6">MED-G169</strain>
    </source>
</reference>
<proteinExistence type="inferred from homology"/>
<feature type="binding site" evidence="5">
    <location>
        <position position="156"/>
    </location>
    <ligand>
        <name>a divalent metal cation</name>
        <dbReference type="ChEBI" id="CHEBI:60240"/>
        <label>2</label>
    </ligand>
</feature>
<dbReference type="PANTHER" id="PTHR10060">
    <property type="entry name" value="TATD FAMILY DEOXYRIBONUCLEASE"/>
    <property type="match status" value="1"/>
</dbReference>
<sequence>MIDIGVNLTSPRFKNVSDVLSRAKNSGVKKMVITGTSLDESKNAISMCESSHNSPNGFLFSTVGIHPHEAKNFSAESLDELKKLTTHSCVVAIGETGLDYYRNFSSKESQIESFTKHIELAIDKNLPLFLHERNAFDDQVRILESFGKDLPKSVIHCFTGGQMNLLKYLEMGLYIGITGWICDINRGKELRNIVKNVPLEKLMVETDAPYLLPQNMSDLPKNKINEPAFLKYVIDEIAANRCESLDEICSFTSKNATSFFNL</sequence>
<evidence type="ECO:0000313" key="6">
    <source>
        <dbReference type="EMBL" id="RZO07805.1"/>
    </source>
</evidence>
<dbReference type="PIRSF" id="PIRSF005902">
    <property type="entry name" value="DNase_TatD"/>
    <property type="match status" value="1"/>
</dbReference>
<dbReference type="InterPro" id="IPR032466">
    <property type="entry name" value="Metal_Hydrolase"/>
</dbReference>
<name>A0A520LN70_9GAMM</name>
<evidence type="ECO:0000256" key="5">
    <source>
        <dbReference type="PIRSR" id="PIRSR005902-1"/>
    </source>
</evidence>